<dbReference type="InterPro" id="IPR007076">
    <property type="entry name" value="TfoX_N"/>
</dbReference>
<dbReference type="EMBL" id="UAPR01000003">
    <property type="protein sequence ID" value="SPT55753.1"/>
    <property type="molecule type" value="Genomic_DNA"/>
</dbReference>
<keyword evidence="3" id="KW-1185">Reference proteome</keyword>
<feature type="domain" description="TfoX N-terminal" evidence="1">
    <location>
        <begin position="47"/>
        <end position="107"/>
    </location>
</feature>
<evidence type="ECO:0000313" key="2">
    <source>
        <dbReference type="EMBL" id="SPT55753.1"/>
    </source>
</evidence>
<dbReference type="Proteomes" id="UP000250192">
    <property type="component" value="Unassembled WGS sequence"/>
</dbReference>
<name>A0A2X0U0T4_9ACTO</name>
<evidence type="ECO:0000259" key="1">
    <source>
        <dbReference type="Pfam" id="PF04993"/>
    </source>
</evidence>
<organism evidence="2 3">
    <name type="scientific">Schaalia odontolytica</name>
    <dbReference type="NCBI Taxonomy" id="1660"/>
    <lineage>
        <taxon>Bacteria</taxon>
        <taxon>Bacillati</taxon>
        <taxon>Actinomycetota</taxon>
        <taxon>Actinomycetes</taxon>
        <taxon>Actinomycetales</taxon>
        <taxon>Actinomycetaceae</taxon>
        <taxon>Schaalia</taxon>
    </lineage>
</organism>
<evidence type="ECO:0000313" key="3">
    <source>
        <dbReference type="Proteomes" id="UP000250192"/>
    </source>
</evidence>
<proteinExistence type="predicted"/>
<dbReference type="AlphaFoldDB" id="A0A2X0U0T4"/>
<reference evidence="2 3" key="1">
    <citation type="submission" date="2018-06" db="EMBL/GenBank/DDBJ databases">
        <authorList>
            <consortium name="Pathogen Informatics"/>
            <person name="Doyle S."/>
        </authorList>
    </citation>
    <scope>NUCLEOTIDE SEQUENCE [LARGE SCALE GENOMIC DNA]</scope>
    <source>
        <strain evidence="2 3">NCTC9935</strain>
    </source>
</reference>
<accession>A0A2X0U0T4</accession>
<dbReference type="Pfam" id="PF04993">
    <property type="entry name" value="TfoX_N"/>
    <property type="match status" value="1"/>
</dbReference>
<protein>
    <submittedName>
        <fullName evidence="2">Regulator of competence-specific genes</fullName>
    </submittedName>
</protein>
<dbReference type="SUPFAM" id="SSF159894">
    <property type="entry name" value="YgaC/TfoX-N like"/>
    <property type="match status" value="1"/>
</dbReference>
<gene>
    <name evidence="2" type="ORF">NCTC9935_01263</name>
</gene>
<sequence length="136" mass="15425">MAHVEQFSASLPTVSHPDKVEHERIQAEGSWPSMTSQPESIERVLALLDGLEDVTHRAMMGEYILYYRGKVVGGIYDDRFLLKITPASQRLLPDAARATPYEGAKDMILVEVEDRTVLRDVMDAMWEDLPAPKRKK</sequence>
<dbReference type="Gene3D" id="3.30.1460.30">
    <property type="entry name" value="YgaC/TfoX-N like chaperone"/>
    <property type="match status" value="1"/>
</dbReference>